<evidence type="ECO:0008006" key="13">
    <source>
        <dbReference type="Google" id="ProtNLM"/>
    </source>
</evidence>
<dbReference type="PANTHER" id="PTHR11024:SF3">
    <property type="entry name" value="NUCLEOPORIN SEH1"/>
    <property type="match status" value="1"/>
</dbReference>
<dbReference type="eggNOG" id="KOG2445">
    <property type="taxonomic scope" value="Eukaryota"/>
</dbReference>
<dbReference type="AlphaFoldDB" id="G7E3T2"/>
<keyword evidence="10" id="KW-0539">Nucleus</keyword>
<dbReference type="OrthoDB" id="5566198at2759"/>
<evidence type="ECO:0000256" key="2">
    <source>
        <dbReference type="ARBA" id="ARBA00010102"/>
    </source>
</evidence>
<dbReference type="RefSeq" id="XP_014570587.1">
    <property type="nucleotide sequence ID" value="XM_014715101.1"/>
</dbReference>
<accession>G7E3T2</accession>
<keyword evidence="8" id="KW-0811">Translocation</keyword>
<keyword evidence="5" id="KW-0677">Repeat</keyword>
<evidence type="ECO:0000256" key="4">
    <source>
        <dbReference type="ARBA" id="ARBA00022574"/>
    </source>
</evidence>
<dbReference type="InterPro" id="IPR036322">
    <property type="entry name" value="WD40_repeat_dom_sf"/>
</dbReference>
<evidence type="ECO:0000313" key="11">
    <source>
        <dbReference type="EMBL" id="GAA97492.1"/>
    </source>
</evidence>
<reference evidence="11 12" key="2">
    <citation type="journal article" date="2012" name="Open Biol.">
        <title>Characteristics of nucleosomes and linker DNA regions on the genome of the basidiomycete Mixia osmundae revealed by mono- and dinucleosome mapping.</title>
        <authorList>
            <person name="Nishida H."/>
            <person name="Kondo S."/>
            <person name="Matsumoto T."/>
            <person name="Suzuki Y."/>
            <person name="Yoshikawa H."/>
            <person name="Taylor T.D."/>
            <person name="Sugiyama J."/>
        </authorList>
    </citation>
    <scope>NUCLEOTIDE SEQUENCE [LARGE SCALE GENOMIC DNA]</scope>
    <source>
        <strain evidence="12">CBS 9802 / IAM 14324 / JCM 22182 / KY 12970</strain>
    </source>
</reference>
<keyword evidence="9" id="KW-0906">Nuclear pore complex</keyword>
<dbReference type="EMBL" id="BABT02000126">
    <property type="protein sequence ID" value="GAA97492.1"/>
    <property type="molecule type" value="Genomic_DNA"/>
</dbReference>
<dbReference type="GO" id="GO:0035859">
    <property type="term" value="C:Seh1-associated complex"/>
    <property type="evidence" value="ECO:0007669"/>
    <property type="project" value="TreeGrafter"/>
</dbReference>
<protein>
    <recommendedName>
        <fullName evidence="13">Anaphase-promoting complex subunit 4 WD40 domain-containing protein</fullName>
    </recommendedName>
</protein>
<keyword evidence="3" id="KW-0813">Transport</keyword>
<evidence type="ECO:0000256" key="9">
    <source>
        <dbReference type="ARBA" id="ARBA00023132"/>
    </source>
</evidence>
<dbReference type="PANTHER" id="PTHR11024">
    <property type="entry name" value="NUCLEAR PORE COMPLEX PROTEIN SEC13 / SEH1 FAMILY MEMBER"/>
    <property type="match status" value="1"/>
</dbReference>
<dbReference type="OMA" id="WFRLWAE"/>
<keyword evidence="7" id="KW-0653">Protein transport</keyword>
<dbReference type="InterPro" id="IPR015943">
    <property type="entry name" value="WD40/YVTN_repeat-like_dom_sf"/>
</dbReference>
<proteinExistence type="inferred from homology"/>
<comment type="similarity">
    <text evidence="2">Belongs to the WD repeat SEC13 family.</text>
</comment>
<dbReference type="InterPro" id="IPR037363">
    <property type="entry name" value="Sec13/Seh1_fam"/>
</dbReference>
<dbReference type="GO" id="GO:0031080">
    <property type="term" value="C:nuclear pore outer ring"/>
    <property type="evidence" value="ECO:0007669"/>
    <property type="project" value="TreeGrafter"/>
</dbReference>
<dbReference type="FunCoup" id="G7E3T2">
    <property type="interactions" value="638"/>
</dbReference>
<reference evidence="11 12" key="1">
    <citation type="journal article" date="2011" name="J. Gen. Appl. Microbiol.">
        <title>Draft genome sequencing of the enigmatic basidiomycete Mixia osmundae.</title>
        <authorList>
            <person name="Nishida H."/>
            <person name="Nagatsuka Y."/>
            <person name="Sugiyama J."/>
        </authorList>
    </citation>
    <scope>NUCLEOTIDE SEQUENCE [LARGE SCALE GENOMIC DNA]</scope>
    <source>
        <strain evidence="12">CBS 9802 / IAM 14324 / JCM 22182 / KY 12970</strain>
    </source>
</reference>
<organism evidence="11 12">
    <name type="scientific">Mixia osmundae (strain CBS 9802 / IAM 14324 / JCM 22182 / KY 12970)</name>
    <dbReference type="NCBI Taxonomy" id="764103"/>
    <lineage>
        <taxon>Eukaryota</taxon>
        <taxon>Fungi</taxon>
        <taxon>Dikarya</taxon>
        <taxon>Basidiomycota</taxon>
        <taxon>Pucciniomycotina</taxon>
        <taxon>Mixiomycetes</taxon>
        <taxon>Mixiales</taxon>
        <taxon>Mixiaceae</taxon>
        <taxon>Mixia</taxon>
    </lineage>
</organism>
<dbReference type="STRING" id="764103.G7E3T2"/>
<dbReference type="Proteomes" id="UP000009131">
    <property type="component" value="Unassembled WGS sequence"/>
</dbReference>
<evidence type="ECO:0000256" key="6">
    <source>
        <dbReference type="ARBA" id="ARBA00022816"/>
    </source>
</evidence>
<keyword evidence="12" id="KW-1185">Reference proteome</keyword>
<evidence type="ECO:0000256" key="7">
    <source>
        <dbReference type="ARBA" id="ARBA00022927"/>
    </source>
</evidence>
<dbReference type="InterPro" id="IPR001680">
    <property type="entry name" value="WD40_rpt"/>
</dbReference>
<sequence>MAQTSLLSSTARDLLTSLAFAPTSSPNLLATSSIDGQVRVHARGSDTGAWTEICVFTAHEGGPVLKVVWAPMEWGAVLATAGCEGAVRIWEETEDSAMGILPSGQKRYAQRAVLLDARGTIRDIGFAPADLGLRIAAIASDSHLRLYDCPSPSSNNGSGLSTWSLLEDIDVNTIPLVAGASSSARTPSGVIRGFDMPASSAASLASGSARSEDPSQLEADGGWALCWCSDTFNGQLLAVSAGTSSAVRILQMNPPNHWHQVLVLQAVPHNVKEKKPSSSPAPVCSVAWAPSSGRSYHLVATGSRDGKVHVWKLRPPAPESSDVMSEGEWTSELAAEIDDHVSGGGISKVEWNITGTVLSTAGDDGKARLWKAAFSGNEWKCVSTISCEDADEEEEDDDSE</sequence>
<dbReference type="Gene3D" id="2.130.10.10">
    <property type="entry name" value="YVTN repeat-like/Quinoprotein amine dehydrogenase"/>
    <property type="match status" value="1"/>
</dbReference>
<evidence type="ECO:0000313" key="12">
    <source>
        <dbReference type="Proteomes" id="UP000009131"/>
    </source>
</evidence>
<dbReference type="HOGENOM" id="CLU_032441_1_1_1"/>
<name>G7E3T2_MIXOS</name>
<dbReference type="SUPFAM" id="SSF50978">
    <property type="entry name" value="WD40 repeat-like"/>
    <property type="match status" value="1"/>
</dbReference>
<dbReference type="InParanoid" id="G7E3T2"/>
<dbReference type="Pfam" id="PF00400">
    <property type="entry name" value="WD40"/>
    <property type="match status" value="2"/>
</dbReference>
<dbReference type="GO" id="GO:0015031">
    <property type="term" value="P:protein transport"/>
    <property type="evidence" value="ECO:0007669"/>
    <property type="project" value="UniProtKB-KW"/>
</dbReference>
<keyword evidence="4" id="KW-0853">WD repeat</keyword>
<evidence type="ECO:0000256" key="1">
    <source>
        <dbReference type="ARBA" id="ARBA00004567"/>
    </source>
</evidence>
<evidence type="ECO:0000256" key="3">
    <source>
        <dbReference type="ARBA" id="ARBA00022448"/>
    </source>
</evidence>
<dbReference type="GO" id="GO:0051028">
    <property type="term" value="P:mRNA transport"/>
    <property type="evidence" value="ECO:0007669"/>
    <property type="project" value="UniProtKB-KW"/>
</dbReference>
<comment type="subcellular location">
    <subcellularLocation>
        <location evidence="1">Nucleus</location>
        <location evidence="1">Nuclear pore complex</location>
    </subcellularLocation>
</comment>
<comment type="caution">
    <text evidence="11">The sequence shown here is derived from an EMBL/GenBank/DDBJ whole genome shotgun (WGS) entry which is preliminary data.</text>
</comment>
<dbReference type="GO" id="GO:0034198">
    <property type="term" value="P:cellular response to amino acid starvation"/>
    <property type="evidence" value="ECO:0007669"/>
    <property type="project" value="TreeGrafter"/>
</dbReference>
<evidence type="ECO:0000256" key="8">
    <source>
        <dbReference type="ARBA" id="ARBA00023010"/>
    </source>
</evidence>
<dbReference type="GO" id="GO:0005198">
    <property type="term" value="F:structural molecule activity"/>
    <property type="evidence" value="ECO:0007669"/>
    <property type="project" value="InterPro"/>
</dbReference>
<evidence type="ECO:0000256" key="10">
    <source>
        <dbReference type="ARBA" id="ARBA00023242"/>
    </source>
</evidence>
<dbReference type="GO" id="GO:1904263">
    <property type="term" value="P:positive regulation of TORC1 signaling"/>
    <property type="evidence" value="ECO:0007669"/>
    <property type="project" value="TreeGrafter"/>
</dbReference>
<gene>
    <name evidence="11" type="primary">Mo04170</name>
    <name evidence="11" type="ORF">E5Q_04170</name>
</gene>
<evidence type="ECO:0000256" key="5">
    <source>
        <dbReference type="ARBA" id="ARBA00022737"/>
    </source>
</evidence>
<dbReference type="SMART" id="SM00320">
    <property type="entry name" value="WD40"/>
    <property type="match status" value="5"/>
</dbReference>
<keyword evidence="6" id="KW-0509">mRNA transport</keyword>